<evidence type="ECO:0000256" key="1">
    <source>
        <dbReference type="SAM" id="MobiDB-lite"/>
    </source>
</evidence>
<proteinExistence type="predicted"/>
<evidence type="ECO:0000313" key="3">
    <source>
        <dbReference type="Proteomes" id="UP001521785"/>
    </source>
</evidence>
<sequence>MRRQPRSQAVDEEDEEDEQETVEVKIAERIGEFDEVVVWGHGGQVEAGQDMFIRGVEEWIGFAEAMHGEEGDGEGKEGKKAS</sequence>
<gene>
    <name evidence="2" type="ORF">SLS60_010882</name>
</gene>
<name>A0ABR3QM98_9PLEO</name>
<reference evidence="2 3" key="1">
    <citation type="submission" date="2024-02" db="EMBL/GenBank/DDBJ databases">
        <title>De novo assembly and annotation of 12 fungi associated with fruit tree decline syndrome in Ontario, Canada.</title>
        <authorList>
            <person name="Sulman M."/>
            <person name="Ellouze W."/>
            <person name="Ilyukhin E."/>
        </authorList>
    </citation>
    <scope>NUCLEOTIDE SEQUENCE [LARGE SCALE GENOMIC DNA]</scope>
    <source>
        <strain evidence="2 3">M42-189</strain>
    </source>
</reference>
<dbReference type="Pfam" id="PF08615">
    <property type="entry name" value="RNase_H2_suC"/>
    <property type="match status" value="1"/>
</dbReference>
<accession>A0ABR3QM98</accession>
<dbReference type="Proteomes" id="UP001521785">
    <property type="component" value="Unassembled WGS sequence"/>
</dbReference>
<comment type="caution">
    <text evidence="2">The sequence shown here is derived from an EMBL/GenBank/DDBJ whole genome shotgun (WGS) entry which is preliminary data.</text>
</comment>
<feature type="region of interest" description="Disordered" evidence="1">
    <location>
        <begin position="1"/>
        <end position="22"/>
    </location>
</feature>
<feature type="compositionally biased region" description="Acidic residues" evidence="1">
    <location>
        <begin position="10"/>
        <end position="21"/>
    </location>
</feature>
<evidence type="ECO:0000313" key="2">
    <source>
        <dbReference type="EMBL" id="KAL1593274.1"/>
    </source>
</evidence>
<keyword evidence="3" id="KW-1185">Reference proteome</keyword>
<dbReference type="Gene3D" id="2.40.128.680">
    <property type="match status" value="1"/>
</dbReference>
<protein>
    <submittedName>
        <fullName evidence="2">Uncharacterized protein</fullName>
    </submittedName>
</protein>
<dbReference type="EMBL" id="JAKJXO020000019">
    <property type="protein sequence ID" value="KAL1593274.1"/>
    <property type="molecule type" value="Genomic_DNA"/>
</dbReference>
<dbReference type="InterPro" id="IPR013924">
    <property type="entry name" value="RNase_H2_suC"/>
</dbReference>
<organism evidence="2 3">
    <name type="scientific">Paraconiothyrium brasiliense</name>
    <dbReference type="NCBI Taxonomy" id="300254"/>
    <lineage>
        <taxon>Eukaryota</taxon>
        <taxon>Fungi</taxon>
        <taxon>Dikarya</taxon>
        <taxon>Ascomycota</taxon>
        <taxon>Pezizomycotina</taxon>
        <taxon>Dothideomycetes</taxon>
        <taxon>Pleosporomycetidae</taxon>
        <taxon>Pleosporales</taxon>
        <taxon>Massarineae</taxon>
        <taxon>Didymosphaeriaceae</taxon>
        <taxon>Paraconiothyrium</taxon>
    </lineage>
</organism>